<protein>
    <submittedName>
        <fullName evidence="3">Transposase</fullName>
    </submittedName>
</protein>
<dbReference type="EMBL" id="CP108057">
    <property type="protein sequence ID" value="WUO47456.1"/>
    <property type="molecule type" value="Genomic_DNA"/>
</dbReference>
<dbReference type="PANTHER" id="PTHR33627">
    <property type="entry name" value="TRANSPOSASE"/>
    <property type="match status" value="1"/>
</dbReference>
<name>A0ABZ1RL75_9ACTN</name>
<dbReference type="Pfam" id="PF13546">
    <property type="entry name" value="DDE_5"/>
    <property type="match status" value="1"/>
</dbReference>
<feature type="domain" description="Transposase IS701-like DDE" evidence="2">
    <location>
        <begin position="36"/>
        <end position="182"/>
    </location>
</feature>
<evidence type="ECO:0000256" key="1">
    <source>
        <dbReference type="SAM" id="MobiDB-lite"/>
    </source>
</evidence>
<dbReference type="PANTHER" id="PTHR33627:SF1">
    <property type="entry name" value="TRANSPOSASE"/>
    <property type="match status" value="1"/>
</dbReference>
<evidence type="ECO:0000259" key="2">
    <source>
        <dbReference type="Pfam" id="PF13546"/>
    </source>
</evidence>
<proteinExistence type="predicted"/>
<organism evidence="3 4">
    <name type="scientific">Streptomyces goshikiensis</name>
    <dbReference type="NCBI Taxonomy" id="1942"/>
    <lineage>
        <taxon>Bacteria</taxon>
        <taxon>Bacillati</taxon>
        <taxon>Actinomycetota</taxon>
        <taxon>Actinomycetes</taxon>
        <taxon>Kitasatosporales</taxon>
        <taxon>Streptomycetaceae</taxon>
        <taxon>Streptomyces</taxon>
    </lineage>
</organism>
<reference evidence="3" key="1">
    <citation type="submission" date="2022-10" db="EMBL/GenBank/DDBJ databases">
        <title>The complete genomes of actinobacterial strains from the NBC collection.</title>
        <authorList>
            <person name="Joergensen T.S."/>
            <person name="Alvarez Arevalo M."/>
            <person name="Sterndorff E.B."/>
            <person name="Faurdal D."/>
            <person name="Vuksanovic O."/>
            <person name="Mourched A.-S."/>
            <person name="Charusanti P."/>
            <person name="Shaw S."/>
            <person name="Blin K."/>
            <person name="Weber T."/>
        </authorList>
    </citation>
    <scope>NUCLEOTIDE SEQUENCE</scope>
    <source>
        <strain evidence="3">NBC_00283</strain>
    </source>
</reference>
<dbReference type="InterPro" id="IPR038721">
    <property type="entry name" value="IS701-like_DDE_dom"/>
</dbReference>
<accession>A0ABZ1RL75</accession>
<keyword evidence="4" id="KW-1185">Reference proteome</keyword>
<sequence length="393" mass="40747">MTITATAATAPTTSAAADRRTSSAGEIADELCAVVCDSLRRRDQREKARRYVRGLLSTPGRKSFRNMARDIGGTASEQSLHHFVTGSTWAWQPVRAALAGCLEAAAGPPPAWVAQPMAIPRSGAHSVGVEHRFDPHRERMFRGQQAFGTWFTSAGVVTPVGWELLLPGSSYEESAVGAVLATVRRAGGAAAERPVVLDIRGIGTRSTMNRFAEAGVPVVARVAAGVGAGAGAGAGNRFLVRDAAVPGFGGGERGPAEILRSVKALGAPVEWTDAGGAARSSWAVGVRVMMPDPAVARRRELLLVGEWGAGAGGPAAELVGMWVTDLVRMPVGAVVRLTKGGLWVEAVAGASGRAVGLRDYSGRGLGGWHRHVTLASVAHAAVALAGLERDPRA</sequence>
<feature type="region of interest" description="Disordered" evidence="1">
    <location>
        <begin position="1"/>
        <end position="21"/>
    </location>
</feature>
<dbReference type="RefSeq" id="WP_328776154.1">
    <property type="nucleotide sequence ID" value="NZ_CP108057.1"/>
</dbReference>
<evidence type="ECO:0000313" key="3">
    <source>
        <dbReference type="EMBL" id="WUO47456.1"/>
    </source>
</evidence>
<feature type="compositionally biased region" description="Low complexity" evidence="1">
    <location>
        <begin position="1"/>
        <end position="16"/>
    </location>
</feature>
<dbReference type="Proteomes" id="UP001432075">
    <property type="component" value="Chromosome"/>
</dbReference>
<dbReference type="InterPro" id="IPR039365">
    <property type="entry name" value="IS701-like"/>
</dbReference>
<gene>
    <name evidence="3" type="ORF">OHU17_17225</name>
</gene>
<evidence type="ECO:0000313" key="4">
    <source>
        <dbReference type="Proteomes" id="UP001432075"/>
    </source>
</evidence>